<evidence type="ECO:0000256" key="2">
    <source>
        <dbReference type="ARBA" id="ARBA00022692"/>
    </source>
</evidence>
<feature type="transmembrane region" description="Helical" evidence="5">
    <location>
        <begin position="109"/>
        <end position="128"/>
    </location>
</feature>
<dbReference type="STRING" id="29730.A0A0D2MQM2"/>
<feature type="transmembrane region" description="Helical" evidence="5">
    <location>
        <begin position="235"/>
        <end position="254"/>
    </location>
</feature>
<keyword evidence="7" id="KW-1185">Reference proteome</keyword>
<feature type="transmembrane region" description="Helical" evidence="5">
    <location>
        <begin position="374"/>
        <end position="394"/>
    </location>
</feature>
<keyword evidence="4 5" id="KW-0472">Membrane</keyword>
<dbReference type="InterPro" id="IPR009447">
    <property type="entry name" value="PIGW/GWT1"/>
</dbReference>
<feature type="transmembrane region" description="Helical" evidence="5">
    <location>
        <begin position="206"/>
        <end position="223"/>
    </location>
</feature>
<protein>
    <recommendedName>
        <fullName evidence="8">GPI-anchored wall transfer protein</fullName>
    </recommendedName>
</protein>
<dbReference type="Proteomes" id="UP000032304">
    <property type="component" value="Chromosome 3"/>
</dbReference>
<keyword evidence="2 5" id="KW-0812">Transmembrane</keyword>
<evidence type="ECO:0008006" key="8">
    <source>
        <dbReference type="Google" id="ProtNLM"/>
    </source>
</evidence>
<reference evidence="6 7" key="1">
    <citation type="journal article" date="2012" name="Nature">
        <title>Repeated polyploidization of Gossypium genomes and the evolution of spinnable cotton fibres.</title>
        <authorList>
            <person name="Paterson A.H."/>
            <person name="Wendel J.F."/>
            <person name="Gundlach H."/>
            <person name="Guo H."/>
            <person name="Jenkins J."/>
            <person name="Jin D."/>
            <person name="Llewellyn D."/>
            <person name="Showmaker K.C."/>
            <person name="Shu S."/>
            <person name="Udall J."/>
            <person name="Yoo M.J."/>
            <person name="Byers R."/>
            <person name="Chen W."/>
            <person name="Doron-Faigenboim A."/>
            <person name="Duke M.V."/>
            <person name="Gong L."/>
            <person name="Grimwood J."/>
            <person name="Grover C."/>
            <person name="Grupp K."/>
            <person name="Hu G."/>
            <person name="Lee T.H."/>
            <person name="Li J."/>
            <person name="Lin L."/>
            <person name="Liu T."/>
            <person name="Marler B.S."/>
            <person name="Page J.T."/>
            <person name="Roberts A.W."/>
            <person name="Romanel E."/>
            <person name="Sanders W.S."/>
            <person name="Szadkowski E."/>
            <person name="Tan X."/>
            <person name="Tang H."/>
            <person name="Xu C."/>
            <person name="Wang J."/>
            <person name="Wang Z."/>
            <person name="Zhang D."/>
            <person name="Zhang L."/>
            <person name="Ashrafi H."/>
            <person name="Bedon F."/>
            <person name="Bowers J.E."/>
            <person name="Brubaker C.L."/>
            <person name="Chee P.W."/>
            <person name="Das S."/>
            <person name="Gingle A.R."/>
            <person name="Haigler C.H."/>
            <person name="Harker D."/>
            <person name="Hoffmann L.V."/>
            <person name="Hovav R."/>
            <person name="Jones D.C."/>
            <person name="Lemke C."/>
            <person name="Mansoor S."/>
            <person name="ur Rahman M."/>
            <person name="Rainville L.N."/>
            <person name="Rambani A."/>
            <person name="Reddy U.K."/>
            <person name="Rong J.K."/>
            <person name="Saranga Y."/>
            <person name="Scheffler B.E."/>
            <person name="Scheffler J.A."/>
            <person name="Stelly D.M."/>
            <person name="Triplett B.A."/>
            <person name="Van Deynze A."/>
            <person name="Vaslin M.F."/>
            <person name="Waghmare V.N."/>
            <person name="Walford S.A."/>
            <person name="Wright R.J."/>
            <person name="Zaki E.A."/>
            <person name="Zhang T."/>
            <person name="Dennis E.S."/>
            <person name="Mayer K.F."/>
            <person name="Peterson D.G."/>
            <person name="Rokhsar D.S."/>
            <person name="Wang X."/>
            <person name="Schmutz J."/>
        </authorList>
    </citation>
    <scope>NUCLEOTIDE SEQUENCE [LARGE SCALE GENOMIC DNA]</scope>
</reference>
<gene>
    <name evidence="6" type="ORF">B456_003G183400</name>
</gene>
<dbReference type="AlphaFoldDB" id="A0A0D2MQM2"/>
<dbReference type="GO" id="GO:0032216">
    <property type="term" value="F:glucosaminyl-phosphatidylinositol O-acyltransferase activity"/>
    <property type="evidence" value="ECO:0007669"/>
    <property type="project" value="TreeGrafter"/>
</dbReference>
<dbReference type="GO" id="GO:0006506">
    <property type="term" value="P:GPI anchor biosynthetic process"/>
    <property type="evidence" value="ECO:0007669"/>
    <property type="project" value="InterPro"/>
</dbReference>
<dbReference type="KEGG" id="gra:105789361"/>
<comment type="subcellular location">
    <subcellularLocation>
        <location evidence="1">Membrane</location>
        <topology evidence="1">Multi-pass membrane protein</topology>
    </subcellularLocation>
</comment>
<dbReference type="Gramene" id="KJB21107">
    <property type="protein sequence ID" value="KJB21107"/>
    <property type="gene ID" value="B456_003G183400"/>
</dbReference>
<feature type="transmembrane region" description="Helical" evidence="5">
    <location>
        <begin position="467"/>
        <end position="489"/>
    </location>
</feature>
<feature type="transmembrane region" description="Helical" evidence="5">
    <location>
        <begin position="134"/>
        <end position="152"/>
    </location>
</feature>
<dbReference type="PANTHER" id="PTHR20661:SF0">
    <property type="entry name" value="PHOSPHATIDYLINOSITOL-GLYCAN BIOSYNTHESIS CLASS W PROTEIN"/>
    <property type="match status" value="1"/>
</dbReference>
<feature type="transmembrane region" description="Helical" evidence="5">
    <location>
        <begin position="341"/>
        <end position="359"/>
    </location>
</feature>
<dbReference type="GO" id="GO:0005783">
    <property type="term" value="C:endoplasmic reticulum"/>
    <property type="evidence" value="ECO:0007669"/>
    <property type="project" value="TreeGrafter"/>
</dbReference>
<feature type="transmembrane region" description="Helical" evidence="5">
    <location>
        <begin position="299"/>
        <end position="321"/>
    </location>
</feature>
<feature type="transmembrane region" description="Helical" evidence="5">
    <location>
        <begin position="406"/>
        <end position="423"/>
    </location>
</feature>
<dbReference type="GO" id="GO:0072659">
    <property type="term" value="P:protein localization to plasma membrane"/>
    <property type="evidence" value="ECO:0007669"/>
    <property type="project" value="TreeGrafter"/>
</dbReference>
<evidence type="ECO:0000256" key="4">
    <source>
        <dbReference type="ARBA" id="ARBA00023136"/>
    </source>
</evidence>
<feature type="transmembrane region" description="Helical" evidence="5">
    <location>
        <begin position="443"/>
        <end position="461"/>
    </location>
</feature>
<evidence type="ECO:0000313" key="7">
    <source>
        <dbReference type="Proteomes" id="UP000032304"/>
    </source>
</evidence>
<name>A0A0D2MQM2_GOSRA</name>
<evidence type="ECO:0000256" key="5">
    <source>
        <dbReference type="SAM" id="Phobius"/>
    </source>
</evidence>
<dbReference type="GO" id="GO:0016020">
    <property type="term" value="C:membrane"/>
    <property type="evidence" value="ECO:0007669"/>
    <property type="project" value="UniProtKB-SubCell"/>
</dbReference>
<sequence length="499" mass="56439">MVKPNPFIIVESTRFSAFDPFKVKNVVWLKALIFCNKFTTAFSNSLSMDSFPKSLNPNKHLREQFVSNLPGSSMLEVSALLNNVALLMLLRHTFCSQTVNDACRSLKSYLASVALDYVFLVLPTLLIFTVLAEWVYICMIGLLLLLVFFTAVKRTYSLPYMEGPNASRASISSYRVVTMFITCLCILAVDFRIYPRDYAKTETYGTSLMDLGVGSFVLMNAVTSRQARNIKSSMSWWKAAFKSTTPLLLLGFARLASTLSLDYQVHVGEYGVNWNFFFTLAGVSILTSILNVPAEYSGILGSVILVGYQSWLTNGLNVYLLSNERGTDVISRNKEGIFSLFGYWGMYLVGVQVSYYLFFENHTTKQRSKHETRIRICLLTIMFWILTLLIDRYVERISRRMCNLAYVTWVVAQNLQLLALRLLADNIIGHKTLCLERAFDRNLLASFLVANLLTGLVNLSVDTIFVSPLSAVLILVSYSLTLCVVMVLIDFSGVKYKFW</sequence>
<dbReference type="Pfam" id="PF06423">
    <property type="entry name" value="GWT1"/>
    <property type="match status" value="1"/>
</dbReference>
<feature type="transmembrane region" description="Helical" evidence="5">
    <location>
        <begin position="173"/>
        <end position="194"/>
    </location>
</feature>
<dbReference type="eggNOG" id="KOG0411">
    <property type="taxonomic scope" value="Eukaryota"/>
</dbReference>
<dbReference type="PIRSF" id="PIRSF017321">
    <property type="entry name" value="GWT1"/>
    <property type="match status" value="1"/>
</dbReference>
<dbReference type="EMBL" id="CM001742">
    <property type="protein sequence ID" value="KJB21107.1"/>
    <property type="molecule type" value="Genomic_DNA"/>
</dbReference>
<dbReference type="PANTHER" id="PTHR20661">
    <property type="entry name" value="PHOSPHATIDYLINOSITOL-GLYCAN BIOSYNTHESIS CLASS W PROTEIN"/>
    <property type="match status" value="1"/>
</dbReference>
<keyword evidence="3 5" id="KW-1133">Transmembrane helix</keyword>
<organism evidence="6 7">
    <name type="scientific">Gossypium raimondii</name>
    <name type="common">Peruvian cotton</name>
    <name type="synonym">Gossypium klotzschianum subsp. raimondii</name>
    <dbReference type="NCBI Taxonomy" id="29730"/>
    <lineage>
        <taxon>Eukaryota</taxon>
        <taxon>Viridiplantae</taxon>
        <taxon>Streptophyta</taxon>
        <taxon>Embryophyta</taxon>
        <taxon>Tracheophyta</taxon>
        <taxon>Spermatophyta</taxon>
        <taxon>Magnoliopsida</taxon>
        <taxon>eudicotyledons</taxon>
        <taxon>Gunneridae</taxon>
        <taxon>Pentapetalae</taxon>
        <taxon>rosids</taxon>
        <taxon>malvids</taxon>
        <taxon>Malvales</taxon>
        <taxon>Malvaceae</taxon>
        <taxon>Malvoideae</taxon>
        <taxon>Gossypium</taxon>
    </lineage>
</organism>
<dbReference type="OrthoDB" id="15270at2759"/>
<proteinExistence type="predicted"/>
<accession>A0A0D2MQM2</accession>
<evidence type="ECO:0000256" key="1">
    <source>
        <dbReference type="ARBA" id="ARBA00004141"/>
    </source>
</evidence>
<evidence type="ECO:0000313" key="6">
    <source>
        <dbReference type="EMBL" id="KJB21107.1"/>
    </source>
</evidence>
<feature type="transmembrane region" description="Helical" evidence="5">
    <location>
        <begin position="274"/>
        <end position="292"/>
    </location>
</feature>
<evidence type="ECO:0000256" key="3">
    <source>
        <dbReference type="ARBA" id="ARBA00022989"/>
    </source>
</evidence>